<comment type="caution">
    <text evidence="2">The sequence shown here is derived from an EMBL/GenBank/DDBJ whole genome shotgun (WGS) entry which is preliminary data.</text>
</comment>
<protein>
    <submittedName>
        <fullName evidence="2">Uncharacterized protein</fullName>
    </submittedName>
</protein>
<organism evidence="2 3">
    <name type="scientific">Lysobacter yangpyeongensis</name>
    <dbReference type="NCBI Taxonomy" id="346182"/>
    <lineage>
        <taxon>Bacteria</taxon>
        <taxon>Pseudomonadati</taxon>
        <taxon>Pseudomonadota</taxon>
        <taxon>Gammaproteobacteria</taxon>
        <taxon>Lysobacterales</taxon>
        <taxon>Lysobacteraceae</taxon>
        <taxon>Lysobacter</taxon>
    </lineage>
</organism>
<evidence type="ECO:0000256" key="1">
    <source>
        <dbReference type="SAM" id="SignalP"/>
    </source>
</evidence>
<sequence>MNRRPNRRPNRRLAVLLCTVLLAASPAAFAAGPITCKLSFNLSGWSIFYKTASGSGVVSCDNGQTMPVHIRAKGGGLTVGRSRIENGSGEFSGVYTINDVLGTYASSEAHAGASKSAKAMAMTKGSVSLALAGKGQGWDLGIAFGKFVIEP</sequence>
<accession>A0ABW0SR72</accession>
<evidence type="ECO:0000313" key="3">
    <source>
        <dbReference type="Proteomes" id="UP001596036"/>
    </source>
</evidence>
<proteinExistence type="predicted"/>
<feature type="chain" id="PRO_5045181413" evidence="1">
    <location>
        <begin position="31"/>
        <end position="151"/>
    </location>
</feature>
<feature type="signal peptide" evidence="1">
    <location>
        <begin position="1"/>
        <end position="30"/>
    </location>
</feature>
<dbReference type="Proteomes" id="UP001596036">
    <property type="component" value="Unassembled WGS sequence"/>
</dbReference>
<keyword evidence="1" id="KW-0732">Signal</keyword>
<evidence type="ECO:0000313" key="2">
    <source>
        <dbReference type="EMBL" id="MFC5571394.1"/>
    </source>
</evidence>
<dbReference type="RefSeq" id="WP_386756021.1">
    <property type="nucleotide sequence ID" value="NZ_JBHSNM010000008.1"/>
</dbReference>
<dbReference type="EMBL" id="JBHSNM010000008">
    <property type="protein sequence ID" value="MFC5571394.1"/>
    <property type="molecule type" value="Genomic_DNA"/>
</dbReference>
<reference evidence="3" key="1">
    <citation type="journal article" date="2019" name="Int. J. Syst. Evol. Microbiol.">
        <title>The Global Catalogue of Microorganisms (GCM) 10K type strain sequencing project: providing services to taxonomists for standard genome sequencing and annotation.</title>
        <authorList>
            <consortium name="The Broad Institute Genomics Platform"/>
            <consortium name="The Broad Institute Genome Sequencing Center for Infectious Disease"/>
            <person name="Wu L."/>
            <person name="Ma J."/>
        </authorList>
    </citation>
    <scope>NUCLEOTIDE SEQUENCE [LARGE SCALE GENOMIC DNA]</scope>
    <source>
        <strain evidence="3">KACC 11407</strain>
    </source>
</reference>
<keyword evidence="3" id="KW-1185">Reference proteome</keyword>
<name>A0ABW0SR72_9GAMM</name>
<gene>
    <name evidence="2" type="ORF">ACFPN1_15125</name>
</gene>